<dbReference type="EMBL" id="JAYWIO010000003">
    <property type="protein sequence ID" value="KAK7276328.1"/>
    <property type="molecule type" value="Genomic_DNA"/>
</dbReference>
<evidence type="ECO:0000313" key="1">
    <source>
        <dbReference type="EMBL" id="KAK7276328.1"/>
    </source>
</evidence>
<protein>
    <submittedName>
        <fullName evidence="1">Uncharacterized protein</fullName>
    </submittedName>
</protein>
<keyword evidence="2" id="KW-1185">Reference proteome</keyword>
<comment type="caution">
    <text evidence="1">The sequence shown here is derived from an EMBL/GenBank/DDBJ whole genome shotgun (WGS) entry which is preliminary data.</text>
</comment>
<accession>A0AAN9FP25</accession>
<dbReference type="AlphaFoldDB" id="A0AAN9FP25"/>
<dbReference type="Proteomes" id="UP001372338">
    <property type="component" value="Unassembled WGS sequence"/>
</dbReference>
<sequence>MGRRTLFTVHCPIVIRLNRHYPTAVSLRILKLNLEQAHKFTAQLAGSEKPKTLSCLKFALGKKIKNQCEAKR</sequence>
<proteinExistence type="predicted"/>
<gene>
    <name evidence="1" type="ORF">RIF29_17467</name>
</gene>
<reference evidence="1 2" key="1">
    <citation type="submission" date="2024-01" db="EMBL/GenBank/DDBJ databases">
        <title>The genomes of 5 underutilized Papilionoideae crops provide insights into root nodulation and disease resistanc.</title>
        <authorList>
            <person name="Yuan L."/>
        </authorList>
    </citation>
    <scope>NUCLEOTIDE SEQUENCE [LARGE SCALE GENOMIC DNA]</scope>
    <source>
        <strain evidence="1">ZHUSHIDOU_FW_LH</strain>
        <tissue evidence="1">Leaf</tissue>
    </source>
</reference>
<organism evidence="1 2">
    <name type="scientific">Crotalaria pallida</name>
    <name type="common">Smooth rattlebox</name>
    <name type="synonym">Crotalaria striata</name>
    <dbReference type="NCBI Taxonomy" id="3830"/>
    <lineage>
        <taxon>Eukaryota</taxon>
        <taxon>Viridiplantae</taxon>
        <taxon>Streptophyta</taxon>
        <taxon>Embryophyta</taxon>
        <taxon>Tracheophyta</taxon>
        <taxon>Spermatophyta</taxon>
        <taxon>Magnoliopsida</taxon>
        <taxon>eudicotyledons</taxon>
        <taxon>Gunneridae</taxon>
        <taxon>Pentapetalae</taxon>
        <taxon>rosids</taxon>
        <taxon>fabids</taxon>
        <taxon>Fabales</taxon>
        <taxon>Fabaceae</taxon>
        <taxon>Papilionoideae</taxon>
        <taxon>50 kb inversion clade</taxon>
        <taxon>genistoids sensu lato</taxon>
        <taxon>core genistoids</taxon>
        <taxon>Crotalarieae</taxon>
        <taxon>Crotalaria</taxon>
    </lineage>
</organism>
<name>A0AAN9FP25_CROPI</name>
<evidence type="ECO:0000313" key="2">
    <source>
        <dbReference type="Proteomes" id="UP001372338"/>
    </source>
</evidence>